<dbReference type="EnsemblMetazoa" id="XM_030993205">
    <property type="protein sequence ID" value="XP_030849065"/>
    <property type="gene ID" value="LOC584708"/>
</dbReference>
<evidence type="ECO:0000256" key="10">
    <source>
        <dbReference type="ARBA" id="ARBA00023303"/>
    </source>
</evidence>
<dbReference type="OrthoDB" id="5402602at2759"/>
<feature type="repeat" description="ANK" evidence="11">
    <location>
        <begin position="568"/>
        <end position="590"/>
    </location>
</feature>
<evidence type="ECO:0000256" key="1">
    <source>
        <dbReference type="ARBA" id="ARBA00004141"/>
    </source>
</evidence>
<dbReference type="SMART" id="SM00248">
    <property type="entry name" value="ANK"/>
    <property type="match status" value="12"/>
</dbReference>
<dbReference type="InterPro" id="IPR005821">
    <property type="entry name" value="Ion_trans_dom"/>
</dbReference>
<evidence type="ECO:0000313" key="15">
    <source>
        <dbReference type="EnsemblMetazoa" id="XP_030849065"/>
    </source>
</evidence>
<dbReference type="GO" id="GO:1902495">
    <property type="term" value="C:transmembrane transporter complex"/>
    <property type="evidence" value="ECO:0000318"/>
    <property type="project" value="GO_Central"/>
</dbReference>
<feature type="compositionally biased region" description="Polar residues" evidence="12">
    <location>
        <begin position="17"/>
        <end position="26"/>
    </location>
</feature>
<dbReference type="GO" id="GO:0005216">
    <property type="term" value="F:monoatomic ion channel activity"/>
    <property type="evidence" value="ECO:0007669"/>
    <property type="project" value="InterPro"/>
</dbReference>
<dbReference type="PANTHER" id="PTHR47143:SF3">
    <property type="entry name" value="PWWP DOMAIN-CONTAINING PROTEIN"/>
    <property type="match status" value="1"/>
</dbReference>
<keyword evidence="5" id="KW-0677">Repeat</keyword>
<evidence type="ECO:0000256" key="3">
    <source>
        <dbReference type="ARBA" id="ARBA00022606"/>
    </source>
</evidence>
<comment type="subcellular location">
    <subcellularLocation>
        <location evidence="1">Membrane</location>
        <topology evidence="1">Multi-pass membrane protein</topology>
    </subcellularLocation>
</comment>
<dbReference type="Pfam" id="PF00520">
    <property type="entry name" value="Ion_trans"/>
    <property type="match status" value="1"/>
</dbReference>
<evidence type="ECO:0000256" key="5">
    <source>
        <dbReference type="ARBA" id="ARBA00022737"/>
    </source>
</evidence>
<dbReference type="InterPro" id="IPR036770">
    <property type="entry name" value="Ankyrin_rpt-contain_sf"/>
</dbReference>
<reference evidence="16" key="1">
    <citation type="submission" date="2015-02" db="EMBL/GenBank/DDBJ databases">
        <title>Genome sequencing for Strongylocentrotus purpuratus.</title>
        <authorList>
            <person name="Murali S."/>
            <person name="Liu Y."/>
            <person name="Vee V."/>
            <person name="English A."/>
            <person name="Wang M."/>
            <person name="Skinner E."/>
            <person name="Han Y."/>
            <person name="Muzny D.M."/>
            <person name="Worley K.C."/>
            <person name="Gibbs R.A."/>
        </authorList>
    </citation>
    <scope>NUCLEOTIDE SEQUENCE</scope>
</reference>
<keyword evidence="8" id="KW-0406">Ion transport</keyword>
<organism evidence="15 16">
    <name type="scientific">Strongylocentrotus purpuratus</name>
    <name type="common">Purple sea urchin</name>
    <dbReference type="NCBI Taxonomy" id="7668"/>
    <lineage>
        <taxon>Eukaryota</taxon>
        <taxon>Metazoa</taxon>
        <taxon>Echinodermata</taxon>
        <taxon>Eleutherozoa</taxon>
        <taxon>Echinozoa</taxon>
        <taxon>Echinoidea</taxon>
        <taxon>Euechinoidea</taxon>
        <taxon>Echinacea</taxon>
        <taxon>Camarodonta</taxon>
        <taxon>Echinidea</taxon>
        <taxon>Strongylocentrotidae</taxon>
        <taxon>Strongylocentrotus</taxon>
    </lineage>
</organism>
<evidence type="ECO:0000256" key="4">
    <source>
        <dbReference type="ARBA" id="ARBA00022692"/>
    </source>
</evidence>
<dbReference type="Proteomes" id="UP000007110">
    <property type="component" value="Unassembled WGS sequence"/>
</dbReference>
<dbReference type="Pfam" id="PF13637">
    <property type="entry name" value="Ank_4"/>
    <property type="match status" value="1"/>
</dbReference>
<evidence type="ECO:0000259" key="14">
    <source>
        <dbReference type="Pfam" id="PF00520"/>
    </source>
</evidence>
<dbReference type="GeneID" id="584708"/>
<feature type="transmembrane region" description="Helical" evidence="13">
    <location>
        <begin position="888"/>
        <end position="914"/>
    </location>
</feature>
<dbReference type="Gene3D" id="1.25.40.20">
    <property type="entry name" value="Ankyrin repeat-containing domain"/>
    <property type="match status" value="3"/>
</dbReference>
<keyword evidence="4 13" id="KW-0812">Transmembrane</keyword>
<dbReference type="KEGG" id="spu:584708"/>
<dbReference type="Pfam" id="PF12796">
    <property type="entry name" value="Ank_2"/>
    <property type="match status" value="3"/>
</dbReference>
<keyword evidence="7 11" id="KW-0040">ANK repeat</keyword>
<dbReference type="InterPro" id="IPR002110">
    <property type="entry name" value="Ankyrin_rpt"/>
</dbReference>
<reference evidence="15" key="2">
    <citation type="submission" date="2021-01" db="UniProtKB">
        <authorList>
            <consortium name="EnsemblMetazoa"/>
        </authorList>
    </citation>
    <scope>IDENTIFICATION</scope>
</reference>
<keyword evidence="3" id="KW-0716">Sensory transduction</keyword>
<keyword evidence="2" id="KW-0813">Transport</keyword>
<evidence type="ECO:0000256" key="9">
    <source>
        <dbReference type="ARBA" id="ARBA00023136"/>
    </source>
</evidence>
<feature type="transmembrane region" description="Helical" evidence="13">
    <location>
        <begin position="934"/>
        <end position="953"/>
    </location>
</feature>
<dbReference type="OMA" id="CQHREYD"/>
<keyword evidence="9 13" id="KW-0472">Membrane</keyword>
<dbReference type="InterPro" id="IPR052076">
    <property type="entry name" value="TRP_cation_channel"/>
</dbReference>
<dbReference type="GO" id="GO:0034220">
    <property type="term" value="P:monoatomic ion transmembrane transport"/>
    <property type="evidence" value="ECO:0000318"/>
    <property type="project" value="GO_Central"/>
</dbReference>
<feature type="repeat" description="ANK" evidence="11">
    <location>
        <begin position="127"/>
        <end position="159"/>
    </location>
</feature>
<feature type="compositionally biased region" description="Acidic residues" evidence="12">
    <location>
        <begin position="51"/>
        <end position="61"/>
    </location>
</feature>
<sequence length="1259" mass="142695">MQNYGNMMKQRPRPNRFRTQAILNRQQRSDSSTDSSDEEEESRGTNSPPFTDDDSGSEGESESSQSESEPELTGGKLSFRLLARKVRGNSLLKLVNSKQPDVVQAKKLLSDLTPEQISKEIATKDGRGNSVIHYACMKTLLPWVDMLIQHGQDLDVRGAGGKRPIHVAVKDKVRVEGQAQDKAKLVELLVAKKVQVNVKDNQGQTPLQLACKFEGQKIMIKALLSHPDIKVDQPVRFGRVNSTLLTILCHNGNFDAALLLLKHGANPLAVNAAKNTPLYIILKKGKVKYALRFLSTCQHREYDMQKILLAQNIYQKTVLHEVIKTGNEMLIRCCMTCVCPVDQKNGNSSNYLLEVKSRYGSTIMHTACKQGHLDIVHMLHDLCPRLLVVKNNKGLTPLHYACRGNYAEVAEELCIMLQSNDKDLKLNLDNKIDGSPSLLKVTALKGASDCLVVLLKHVKDSSIMVELIKWISVEKNLSLVLQELLKSFDDISTGCESMEIEKIILLCAAKGQTESLLEFVGWHKHCVFLKDSQENTVMHLIAQGGHFDTAKALLKNQDDVGLCEQNSLGQTPLHLAIKRGHKLTTKLFLKTNKVLAGMQDNKGMTPLMYACKAGNILIVEMLLELDQGKIRFFECDHKGRNCLDHAIRNGHEMVAVTLLSQEKWRVLMAHSTGEGANKTTPMRNLITNMPGVCQFVLDKCITRLTDTDIDDMTSVNIKVDYELLEDWFSDWMQTQPTSRRGSKGNVADAVYGVLMPTISQIGSLDDHIGEDLENTNFHDDGTLKQDAKIYVTDPVYRSENHPLRLMIKKDESKMLLNHPVVRLMVRYKNKSTRLKYWISLFLHITLVVLVTGHSLVIPPPFYVQTNPEGNNYTWLADGKTKWQENMNLFALVLFGRVGAWIILALTVIYFIEFVYRVLIYRHTTLNTIRGVGSILREVALVVFIILFIVPGLGELSYSYGVNIKPDWQWQLGAFAVFLTWFNFILFLQTVPFFGLYIFMFLEVLSTLLNFIFVVGIFAIAFAVVFCILLLNQAPFHTLGNSLAKILSMASGELNFDTVFHSLDYLYQPVASVNFTKMVFYPASTHIIFFLFIFFMPILIMNLLTGLAVYDIEIIQKKAIMCKRTLEAKGILDVQDNSVLLIWKRSVLRDQVKSIRTEISPMHKLYFKAIGYKEIHDQLVTFLEELEKTGSVQFTKTTEMKIEDMAQHICDMRNKLNMLSENAIDSKIEQLETMTIMQEIKQQMQALQDRFDKMELKRGY</sequence>
<feature type="region of interest" description="Disordered" evidence="12">
    <location>
        <begin position="1"/>
        <end position="76"/>
    </location>
</feature>
<dbReference type="PANTHER" id="PTHR47143">
    <property type="entry name" value="TRANSIENT RECEPTOR POTENTIAL CATION CHANNEL PROTEIN PAINLESS"/>
    <property type="match status" value="1"/>
</dbReference>
<dbReference type="PROSITE" id="PS50088">
    <property type="entry name" value="ANK_REPEAT"/>
    <property type="match status" value="3"/>
</dbReference>
<protein>
    <recommendedName>
        <fullName evidence="14">Ion transport domain-containing protein</fullName>
    </recommendedName>
</protein>
<dbReference type="AlphaFoldDB" id="A0A7M7PEB6"/>
<feature type="transmembrane region" description="Helical" evidence="13">
    <location>
        <begin position="1010"/>
        <end position="1030"/>
    </location>
</feature>
<feature type="transmembrane region" description="Helical" evidence="13">
    <location>
        <begin position="1086"/>
        <end position="1109"/>
    </location>
</feature>
<proteinExistence type="predicted"/>
<dbReference type="RefSeq" id="XP_030849065.1">
    <property type="nucleotide sequence ID" value="XM_030993205.1"/>
</dbReference>
<evidence type="ECO:0000256" key="12">
    <source>
        <dbReference type="SAM" id="MobiDB-lite"/>
    </source>
</evidence>
<evidence type="ECO:0000256" key="6">
    <source>
        <dbReference type="ARBA" id="ARBA00022989"/>
    </source>
</evidence>
<dbReference type="SUPFAM" id="SSF48403">
    <property type="entry name" value="Ankyrin repeat"/>
    <property type="match status" value="2"/>
</dbReference>
<dbReference type="GO" id="GO:0022857">
    <property type="term" value="F:transmembrane transporter activity"/>
    <property type="evidence" value="ECO:0000318"/>
    <property type="project" value="GO_Central"/>
</dbReference>
<feature type="repeat" description="ANK" evidence="11">
    <location>
        <begin position="602"/>
        <end position="624"/>
    </location>
</feature>
<evidence type="ECO:0000313" key="16">
    <source>
        <dbReference type="Proteomes" id="UP000007110"/>
    </source>
</evidence>
<keyword evidence="6 13" id="KW-1133">Transmembrane helix</keyword>
<accession>A0A7M7PEB6</accession>
<keyword evidence="16" id="KW-1185">Reference proteome</keyword>
<dbReference type="PROSITE" id="PS50297">
    <property type="entry name" value="ANK_REP_REGION"/>
    <property type="match status" value="2"/>
</dbReference>
<evidence type="ECO:0000256" key="11">
    <source>
        <dbReference type="PROSITE-ProRule" id="PRU00023"/>
    </source>
</evidence>
<evidence type="ECO:0000256" key="13">
    <source>
        <dbReference type="SAM" id="Phobius"/>
    </source>
</evidence>
<name>A0A7M7PEB6_STRPU</name>
<dbReference type="InParanoid" id="A0A7M7PEB6"/>
<keyword evidence="10" id="KW-0407">Ion channel</keyword>
<feature type="domain" description="Ion transport" evidence="14">
    <location>
        <begin position="899"/>
        <end position="1117"/>
    </location>
</feature>
<feature type="transmembrane region" description="Helical" evidence="13">
    <location>
        <begin position="973"/>
        <end position="998"/>
    </location>
</feature>
<evidence type="ECO:0000256" key="8">
    <source>
        <dbReference type="ARBA" id="ARBA00023065"/>
    </source>
</evidence>
<evidence type="ECO:0000256" key="2">
    <source>
        <dbReference type="ARBA" id="ARBA00022448"/>
    </source>
</evidence>
<evidence type="ECO:0000256" key="7">
    <source>
        <dbReference type="ARBA" id="ARBA00023043"/>
    </source>
</evidence>